<name>A0A1F5YN64_9BACT</name>
<sequence>MPPKQRVVVFNDNPLIRNAIIDDVTLEGHTVAGIASDLEGLKNELRRLDGSELDSLLFLVDNSAPRESGGVTGDVGPEAAVMILTYFPEARVVAVSTSREKLGFGEAHWRPGEDPIGENITALPPRKESR</sequence>
<reference evidence="2 3" key="1">
    <citation type="journal article" date="2016" name="Nat. Commun.">
        <title>Thousands of microbial genomes shed light on interconnected biogeochemical processes in an aquifer system.</title>
        <authorList>
            <person name="Anantharaman K."/>
            <person name="Brown C.T."/>
            <person name="Hug L.A."/>
            <person name="Sharon I."/>
            <person name="Castelle C.J."/>
            <person name="Probst A.J."/>
            <person name="Thomas B.C."/>
            <person name="Singh A."/>
            <person name="Wilkins M.J."/>
            <person name="Karaoz U."/>
            <person name="Brodie E.L."/>
            <person name="Williams K.H."/>
            <person name="Hubbard S.S."/>
            <person name="Banfield J.F."/>
        </authorList>
    </citation>
    <scope>NUCLEOTIDE SEQUENCE [LARGE SCALE GENOMIC DNA]</scope>
</reference>
<proteinExistence type="predicted"/>
<dbReference type="EMBL" id="MFJD01000015">
    <property type="protein sequence ID" value="OGG01534.1"/>
    <property type="molecule type" value="Genomic_DNA"/>
</dbReference>
<organism evidence="2 3">
    <name type="scientific">Candidatus Gottesmanbacteria bacterium RBG_16_52_11</name>
    <dbReference type="NCBI Taxonomy" id="1798374"/>
    <lineage>
        <taxon>Bacteria</taxon>
        <taxon>Candidatus Gottesmaniibacteriota</taxon>
    </lineage>
</organism>
<dbReference type="STRING" id="1798374.A2Z33_00690"/>
<dbReference type="AlphaFoldDB" id="A0A1F5YN64"/>
<evidence type="ECO:0000313" key="3">
    <source>
        <dbReference type="Proteomes" id="UP000178448"/>
    </source>
</evidence>
<evidence type="ECO:0000313" key="2">
    <source>
        <dbReference type="EMBL" id="OGG01534.1"/>
    </source>
</evidence>
<protein>
    <submittedName>
        <fullName evidence="2">Uncharacterized protein</fullName>
    </submittedName>
</protein>
<evidence type="ECO:0000256" key="1">
    <source>
        <dbReference type="SAM" id="MobiDB-lite"/>
    </source>
</evidence>
<comment type="caution">
    <text evidence="2">The sequence shown here is derived from an EMBL/GenBank/DDBJ whole genome shotgun (WGS) entry which is preliminary data.</text>
</comment>
<dbReference type="Proteomes" id="UP000178448">
    <property type="component" value="Unassembled WGS sequence"/>
</dbReference>
<feature type="region of interest" description="Disordered" evidence="1">
    <location>
        <begin position="105"/>
        <end position="130"/>
    </location>
</feature>
<accession>A0A1F5YN64</accession>
<gene>
    <name evidence="2" type="ORF">A2Z33_00690</name>
</gene>